<dbReference type="EMBL" id="CP081135">
    <property type="protein sequence ID" value="UEL49135.1"/>
    <property type="molecule type" value="Genomic_DNA"/>
</dbReference>
<organism evidence="2 3">
    <name type="scientific">Terrisporobacter hibernicus</name>
    <dbReference type="NCBI Taxonomy" id="2813371"/>
    <lineage>
        <taxon>Bacteria</taxon>
        <taxon>Bacillati</taxon>
        <taxon>Bacillota</taxon>
        <taxon>Clostridia</taxon>
        <taxon>Peptostreptococcales</taxon>
        <taxon>Peptostreptococcaceae</taxon>
        <taxon>Terrisporobacter</taxon>
    </lineage>
</organism>
<dbReference type="RefSeq" id="WP_148557183.1">
    <property type="nucleotide sequence ID" value="NZ_CP081135.1"/>
</dbReference>
<protein>
    <submittedName>
        <fullName evidence="2">Phage holin family protein</fullName>
    </submittedName>
</protein>
<dbReference type="Pfam" id="PF09682">
    <property type="entry name" value="Phage_holin_6_1"/>
    <property type="match status" value="1"/>
</dbReference>
<evidence type="ECO:0000256" key="1">
    <source>
        <dbReference type="SAM" id="Phobius"/>
    </source>
</evidence>
<keyword evidence="3" id="KW-1185">Reference proteome</keyword>
<keyword evidence="1" id="KW-1133">Transmembrane helix</keyword>
<dbReference type="Proteomes" id="UP001198983">
    <property type="component" value="Chromosome"/>
</dbReference>
<sequence>MNADLFNALLSIVTAVITISGGVVINYLKKKINNEKLTTYYNLSKQVVMYVEQTNPDLLGSAKKELAVSKILELTNNRITKTQAETLIESAVYEIKKLINTTN</sequence>
<name>A0AAX2ZK01_9FIRM</name>
<keyword evidence="1" id="KW-0812">Transmembrane</keyword>
<dbReference type="KEGG" id="tem:JW646_06725"/>
<accession>A0AAX2ZK01</accession>
<gene>
    <name evidence="2" type="ORF">JW646_06725</name>
</gene>
<proteinExistence type="predicted"/>
<dbReference type="AlphaFoldDB" id="A0AAX2ZK01"/>
<keyword evidence="1" id="KW-0472">Membrane</keyword>
<reference evidence="2 3" key="1">
    <citation type="journal article" date="2023" name="Int. J. Syst. Evol. Microbiol.">
        <title>Terrisporobacter hibernicus sp. nov., isolated from bovine faeces in Northern Ireland.</title>
        <authorList>
            <person name="Mitchell M."/>
            <person name="Nguyen S.V."/>
            <person name="Connor M."/>
            <person name="Fairley D.J."/>
            <person name="Donoghue O."/>
            <person name="Marshall H."/>
            <person name="Koolman L."/>
            <person name="McMullan G."/>
            <person name="Schaffer K.E."/>
            <person name="McGrath J.W."/>
            <person name="Fanning S."/>
        </authorList>
    </citation>
    <scope>NUCLEOTIDE SEQUENCE [LARGE SCALE GENOMIC DNA]</scope>
    <source>
        <strain evidence="2 3">MCA3</strain>
    </source>
</reference>
<dbReference type="InterPro" id="IPR010026">
    <property type="entry name" value="Phage_holin_LL-H"/>
</dbReference>
<evidence type="ECO:0000313" key="3">
    <source>
        <dbReference type="Proteomes" id="UP001198983"/>
    </source>
</evidence>
<evidence type="ECO:0000313" key="2">
    <source>
        <dbReference type="EMBL" id="UEL49135.1"/>
    </source>
</evidence>
<feature type="transmembrane region" description="Helical" evidence="1">
    <location>
        <begin position="6"/>
        <end position="28"/>
    </location>
</feature>